<reference evidence="1" key="1">
    <citation type="submission" date="2025-08" db="UniProtKB">
        <authorList>
            <consortium name="Ensembl"/>
        </authorList>
    </citation>
    <scope>IDENTIFICATION</scope>
</reference>
<dbReference type="Proteomes" id="UP000694388">
    <property type="component" value="Unplaced"/>
</dbReference>
<proteinExistence type="predicted"/>
<dbReference type="SUPFAM" id="SSF53335">
    <property type="entry name" value="S-adenosyl-L-methionine-dependent methyltransferases"/>
    <property type="match status" value="1"/>
</dbReference>
<organism evidence="1 2">
    <name type="scientific">Eptatretus burgeri</name>
    <name type="common">Inshore hagfish</name>
    <dbReference type="NCBI Taxonomy" id="7764"/>
    <lineage>
        <taxon>Eukaryota</taxon>
        <taxon>Metazoa</taxon>
        <taxon>Chordata</taxon>
        <taxon>Craniata</taxon>
        <taxon>Vertebrata</taxon>
        <taxon>Cyclostomata</taxon>
        <taxon>Myxini</taxon>
        <taxon>Myxiniformes</taxon>
        <taxon>Myxinidae</taxon>
        <taxon>Eptatretinae</taxon>
        <taxon>Eptatretus</taxon>
    </lineage>
</organism>
<sequence>MVTLLNDCEHATLIGLMQMFCIQYPCPDEAFRDLVRFSSDFSRISCEITGYLSLPKEIYKLSETDIVFNRSGCRFRYLSGIGTLDIDGSAGSESAVGHTLDPIEVAKFRVLSRQWWNERGKFAALHRLNDLRVPFVRDGLLLGKPAPHSAFPLRCQKILDVGCGGGLLSEVWRS</sequence>
<reference evidence="1" key="2">
    <citation type="submission" date="2025-09" db="UniProtKB">
        <authorList>
            <consortium name="Ensembl"/>
        </authorList>
    </citation>
    <scope>IDENTIFICATION</scope>
</reference>
<dbReference type="Ensembl" id="ENSEBUT00000022624.1">
    <property type="protein sequence ID" value="ENSEBUP00000022048.1"/>
    <property type="gene ID" value="ENSEBUG00000013603.1"/>
</dbReference>
<dbReference type="Gene3D" id="3.40.50.150">
    <property type="entry name" value="Vaccinia Virus protein VP39"/>
    <property type="match status" value="1"/>
</dbReference>
<evidence type="ECO:0000313" key="1">
    <source>
        <dbReference type="Ensembl" id="ENSEBUP00000022048.1"/>
    </source>
</evidence>
<keyword evidence="2" id="KW-1185">Reference proteome</keyword>
<accession>A0A8C4QXI9</accession>
<name>A0A8C4QXI9_EPTBU</name>
<protein>
    <submittedName>
        <fullName evidence="1">Uncharacterized protein</fullName>
    </submittedName>
</protein>
<evidence type="ECO:0000313" key="2">
    <source>
        <dbReference type="Proteomes" id="UP000694388"/>
    </source>
</evidence>
<dbReference type="InterPro" id="IPR029063">
    <property type="entry name" value="SAM-dependent_MTases_sf"/>
</dbReference>
<dbReference type="AlphaFoldDB" id="A0A8C4QXI9"/>